<dbReference type="InterPro" id="IPR001872">
    <property type="entry name" value="Peptidase_A8"/>
</dbReference>
<evidence type="ECO:0000256" key="6">
    <source>
        <dbReference type="ARBA" id="ARBA00022801"/>
    </source>
</evidence>
<evidence type="ECO:0000256" key="8">
    <source>
        <dbReference type="ARBA" id="ARBA00023136"/>
    </source>
</evidence>
<comment type="function">
    <text evidence="9">This protein specifically catalyzes the removal of signal peptides from prolipoproteins.</text>
</comment>
<feature type="active site" evidence="9">
    <location>
        <position position="123"/>
    </location>
</feature>
<evidence type="ECO:0000313" key="11">
    <source>
        <dbReference type="EMBL" id="TCT01805.1"/>
    </source>
</evidence>
<dbReference type="GO" id="GO:0006508">
    <property type="term" value="P:proteolysis"/>
    <property type="evidence" value="ECO:0007669"/>
    <property type="project" value="UniProtKB-KW"/>
</dbReference>
<comment type="caution">
    <text evidence="9">Lacks conserved residue(s) required for the propagation of feature annotation.</text>
</comment>
<sequence length="174" mass="18848">MAYPRLIRRSALAGGALTAALAVDFVTKWLIVDFILEPPRTIEIAPFFNLTLGFNTGVSFGMFRELFLDRPLLLAGIKMVIVAGLLVWAMNAARPSETIGLGLIAGGAAGNVLDRIRQGAVTDFLDFHVGGWHWPAFNMADTMITIGVVLLIAGPFWSARATIPVQKRPSREGN</sequence>
<dbReference type="AlphaFoldDB" id="A0A4R3LT57"/>
<evidence type="ECO:0000256" key="5">
    <source>
        <dbReference type="ARBA" id="ARBA00022750"/>
    </source>
</evidence>
<dbReference type="NCBIfam" id="TIGR00077">
    <property type="entry name" value="lspA"/>
    <property type="match status" value="1"/>
</dbReference>
<organism evidence="11 12">
    <name type="scientific">Aquabacter spiritensis</name>
    <dbReference type="NCBI Taxonomy" id="933073"/>
    <lineage>
        <taxon>Bacteria</taxon>
        <taxon>Pseudomonadati</taxon>
        <taxon>Pseudomonadota</taxon>
        <taxon>Alphaproteobacteria</taxon>
        <taxon>Hyphomicrobiales</taxon>
        <taxon>Xanthobacteraceae</taxon>
        <taxon>Aquabacter</taxon>
    </lineage>
</organism>
<evidence type="ECO:0000256" key="2">
    <source>
        <dbReference type="ARBA" id="ARBA00022475"/>
    </source>
</evidence>
<dbReference type="EMBL" id="SMAI01000016">
    <property type="protein sequence ID" value="TCT01805.1"/>
    <property type="molecule type" value="Genomic_DNA"/>
</dbReference>
<evidence type="ECO:0000256" key="4">
    <source>
        <dbReference type="ARBA" id="ARBA00022692"/>
    </source>
</evidence>
<dbReference type="PRINTS" id="PR00781">
    <property type="entry name" value="LIPOSIGPTASE"/>
</dbReference>
<keyword evidence="2 9" id="KW-1003">Cell membrane</keyword>
<comment type="similarity">
    <text evidence="1 9 10">Belongs to the peptidase A8 family.</text>
</comment>
<dbReference type="HAMAP" id="MF_00161">
    <property type="entry name" value="LspA"/>
    <property type="match status" value="1"/>
</dbReference>
<keyword evidence="8 9" id="KW-0472">Membrane</keyword>
<keyword evidence="12" id="KW-1185">Reference proteome</keyword>
<proteinExistence type="inferred from homology"/>
<dbReference type="GO" id="GO:0004190">
    <property type="term" value="F:aspartic-type endopeptidase activity"/>
    <property type="evidence" value="ECO:0007669"/>
    <property type="project" value="UniProtKB-UniRule"/>
</dbReference>
<dbReference type="PANTHER" id="PTHR33695:SF1">
    <property type="entry name" value="LIPOPROTEIN SIGNAL PEPTIDASE"/>
    <property type="match status" value="1"/>
</dbReference>
<dbReference type="Pfam" id="PF01252">
    <property type="entry name" value="Peptidase_A8"/>
    <property type="match status" value="1"/>
</dbReference>
<comment type="catalytic activity">
    <reaction evidence="9">
        <text>Release of signal peptides from bacterial membrane prolipoproteins. Hydrolyzes -Xaa-Yaa-Zaa-|-(S,diacylglyceryl)Cys-, in which Xaa is hydrophobic (preferably Leu), and Yaa (Ala or Ser) and Zaa (Gly or Ala) have small, neutral side chains.</text>
        <dbReference type="EC" id="3.4.23.36"/>
    </reaction>
</comment>
<comment type="subcellular location">
    <subcellularLocation>
        <location evidence="9">Cell membrane</location>
        <topology evidence="9">Multi-pass membrane protein</topology>
    </subcellularLocation>
</comment>
<feature type="active site" evidence="9">
    <location>
        <position position="141"/>
    </location>
</feature>
<evidence type="ECO:0000256" key="1">
    <source>
        <dbReference type="ARBA" id="ARBA00006139"/>
    </source>
</evidence>
<dbReference type="GO" id="GO:0005886">
    <property type="term" value="C:plasma membrane"/>
    <property type="evidence" value="ECO:0007669"/>
    <property type="project" value="UniProtKB-SubCell"/>
</dbReference>
<evidence type="ECO:0000256" key="7">
    <source>
        <dbReference type="ARBA" id="ARBA00022989"/>
    </source>
</evidence>
<evidence type="ECO:0000256" key="10">
    <source>
        <dbReference type="RuleBase" id="RU004181"/>
    </source>
</evidence>
<keyword evidence="7 9" id="KW-1133">Transmembrane helix</keyword>
<evidence type="ECO:0000256" key="3">
    <source>
        <dbReference type="ARBA" id="ARBA00022670"/>
    </source>
</evidence>
<keyword evidence="5 9" id="KW-0064">Aspartyl protease</keyword>
<evidence type="ECO:0000256" key="9">
    <source>
        <dbReference type="HAMAP-Rule" id="MF_00161"/>
    </source>
</evidence>
<accession>A0A4R3LT57</accession>
<protein>
    <recommendedName>
        <fullName evidence="9">Lipoprotein signal peptidase</fullName>
        <ecNumber evidence="9">3.4.23.36</ecNumber>
    </recommendedName>
    <alternativeName>
        <fullName evidence="9">Prolipoprotein signal peptidase</fullName>
    </alternativeName>
    <alternativeName>
        <fullName evidence="9">Signal peptidase II</fullName>
        <shortName evidence="9">SPase II</shortName>
    </alternativeName>
</protein>
<keyword evidence="6 9" id="KW-0378">Hydrolase</keyword>
<comment type="caution">
    <text evidence="11">The sequence shown here is derived from an EMBL/GenBank/DDBJ whole genome shotgun (WGS) entry which is preliminary data.</text>
</comment>
<dbReference type="Proteomes" id="UP000294664">
    <property type="component" value="Unassembled WGS sequence"/>
</dbReference>
<feature type="transmembrane region" description="Helical" evidence="9">
    <location>
        <begin position="72"/>
        <end position="90"/>
    </location>
</feature>
<reference evidence="11 12" key="1">
    <citation type="submission" date="2019-03" db="EMBL/GenBank/DDBJ databases">
        <title>Genomic Encyclopedia of Type Strains, Phase IV (KMG-IV): sequencing the most valuable type-strain genomes for metagenomic binning, comparative biology and taxonomic classification.</title>
        <authorList>
            <person name="Goeker M."/>
        </authorList>
    </citation>
    <scope>NUCLEOTIDE SEQUENCE [LARGE SCALE GENOMIC DNA]</scope>
    <source>
        <strain evidence="11 12">DSM 9035</strain>
    </source>
</reference>
<dbReference type="EC" id="3.4.23.36" evidence="9"/>
<dbReference type="OrthoDB" id="9810259at2"/>
<name>A0A4R3LT57_9HYPH</name>
<keyword evidence="3 9" id="KW-0645">Protease</keyword>
<dbReference type="PANTHER" id="PTHR33695">
    <property type="entry name" value="LIPOPROTEIN SIGNAL PEPTIDASE"/>
    <property type="match status" value="1"/>
</dbReference>
<keyword evidence="4 9" id="KW-0812">Transmembrane</keyword>
<evidence type="ECO:0000313" key="12">
    <source>
        <dbReference type="Proteomes" id="UP000294664"/>
    </source>
</evidence>
<gene>
    <name evidence="9" type="primary">lspA</name>
    <name evidence="11" type="ORF">EDC64_1162</name>
</gene>
<feature type="transmembrane region" description="Helical" evidence="9">
    <location>
        <begin position="46"/>
        <end position="63"/>
    </location>
</feature>
<dbReference type="RefSeq" id="WP_132034674.1">
    <property type="nucleotide sequence ID" value="NZ_SMAI01000016.1"/>
</dbReference>
<feature type="transmembrane region" description="Helical" evidence="9">
    <location>
        <begin position="142"/>
        <end position="163"/>
    </location>
</feature>
<dbReference type="UniPathway" id="UPA00665"/>
<comment type="pathway">
    <text evidence="9">Protein modification; lipoprotein biosynthesis (signal peptide cleavage).</text>
</comment>